<dbReference type="Gene3D" id="2.130.10.10">
    <property type="entry name" value="YVTN repeat-like/Quinoprotein amine dehydrogenase"/>
    <property type="match status" value="1"/>
</dbReference>
<dbReference type="InterPro" id="IPR055527">
    <property type="entry name" value="DUF7101"/>
</dbReference>
<evidence type="ECO:0000259" key="3">
    <source>
        <dbReference type="Pfam" id="PF23391"/>
    </source>
</evidence>
<reference evidence="5 6" key="1">
    <citation type="journal article" date="2024" name="Commun. Biol.">
        <title>Comparative genomic analysis of thermophilic fungi reveals convergent evolutionary adaptations and gene losses.</title>
        <authorList>
            <person name="Steindorff A.S."/>
            <person name="Aguilar-Pontes M.V."/>
            <person name="Robinson A.J."/>
            <person name="Andreopoulos B."/>
            <person name="LaButti K."/>
            <person name="Kuo A."/>
            <person name="Mondo S."/>
            <person name="Riley R."/>
            <person name="Otillar R."/>
            <person name="Haridas S."/>
            <person name="Lipzen A."/>
            <person name="Grimwood J."/>
            <person name="Schmutz J."/>
            <person name="Clum A."/>
            <person name="Reid I.D."/>
            <person name="Moisan M.C."/>
            <person name="Butler G."/>
            <person name="Nguyen T.T.M."/>
            <person name="Dewar K."/>
            <person name="Conant G."/>
            <person name="Drula E."/>
            <person name="Henrissat B."/>
            <person name="Hansel C."/>
            <person name="Singer S."/>
            <person name="Hutchinson M.I."/>
            <person name="de Vries R.P."/>
            <person name="Natvig D.O."/>
            <person name="Powell A.J."/>
            <person name="Tsang A."/>
            <person name="Grigoriev I.V."/>
        </authorList>
    </citation>
    <scope>NUCLEOTIDE SEQUENCE [LARGE SCALE GENOMIC DNA]</scope>
    <source>
        <strain evidence="5 6">CBS 620.91</strain>
    </source>
</reference>
<dbReference type="Pfam" id="PF23388">
    <property type="entry name" value="DUF7099"/>
    <property type="match status" value="1"/>
</dbReference>
<dbReference type="InterPro" id="IPR015943">
    <property type="entry name" value="WD40/YVTN_repeat-like_dom_sf"/>
</dbReference>
<feature type="domain" description="DUF7100" evidence="3">
    <location>
        <begin position="7"/>
        <end position="338"/>
    </location>
</feature>
<dbReference type="Pfam" id="PF23391">
    <property type="entry name" value="DUF7100"/>
    <property type="match status" value="1"/>
</dbReference>
<dbReference type="EMBL" id="JAZGSY010000004">
    <property type="protein sequence ID" value="KAL1844143.1"/>
    <property type="molecule type" value="Genomic_DNA"/>
</dbReference>
<gene>
    <name evidence="5" type="ORF">VTJ49DRAFT_4995</name>
</gene>
<proteinExistence type="predicted"/>
<dbReference type="InterPro" id="IPR055525">
    <property type="entry name" value="DUF7099"/>
</dbReference>
<dbReference type="SUPFAM" id="SSF50978">
    <property type="entry name" value="WD40 repeat-like"/>
    <property type="match status" value="1"/>
</dbReference>
<evidence type="ECO:0000313" key="5">
    <source>
        <dbReference type="EMBL" id="KAL1844143.1"/>
    </source>
</evidence>
<dbReference type="InterPro" id="IPR055526">
    <property type="entry name" value="DUF7100"/>
</dbReference>
<dbReference type="Pfam" id="PF23392">
    <property type="entry name" value="DUF7101"/>
    <property type="match status" value="1"/>
</dbReference>
<feature type="domain" description="DUF7101" evidence="4">
    <location>
        <begin position="350"/>
        <end position="382"/>
    </location>
</feature>
<sequence>MATSTPSSLFLRLTSAWRYLALRCDIDDIVLELLGRFSLEKIYANAGDRGSYQRLVISLLSQLKTIFNLQRLTIPPENTHAGWYLGYLVSWEVAARSIDFVLQTVVEGREYLWEHRHLRDGHLAEFLLSALRVLALHPKAPANQRARDRRERFVRIHGALEQVFDSYPGPKSFLLEVCKEVTNQLHSDPDVLALPPRLRRELPTLTAEMYPLAPCLQAEAIAAIVPPDGTGNWLTQFLALRDVSLYVISASVQYTANRETRDMHLQSASARSRNAALAALDHLRTPPQLSKVDMVAAFSTAFRIILPDTLDLQRQDAATGPRADDCELDALDALCTRLMERQVIHRASDRDMAHGISQVIRNIIVHDDPSGQYAPTRPGLYVPTLQPAPKFDFPQTQGVFTVAGQSPLLARCQRWFPGPHAPFSNESTAPQSHARFGGTGQIHMAQTVPLVTPPPAAKSRSKWRLKFAQAKKSPAPTSGDSSSLSSTALETQRLDEISLAPLISSHKAGPRGKSSKNINVYLSDNSTLGLFWTQFMIHVWDIGASPPALVRAIAPESTCILAAAGRVHLAYIIGTRDQKLTLKVVNLVQPAALVVEYRIPSSLWARSIAIDKQENYVVVGFDNATVRFFNARRMEEPREDRLHAPIHPDCRTCPPVDTLSFSSDGLGLIAGTRSAKTGLIQVYTWRFPFRSPQELAACRYPVPLHESEDNGISSAIIRPGLDGDESLVCITTWTQSGTPVLIQPRDGHRSEIRSDPTGKHNKLGSRIQCAAFSPSGRELFMVNDKGHIFQVSSLNSSPMDVRRIASTKELTIKSEAFAMSVMTLSEEEHLVVAWADCPKATGWIKKIPVVAKNHNDMSALAHETTGFTKPAGPPVELDATERMPGELAANTGDK</sequence>
<keyword evidence="6" id="KW-1185">Reference proteome</keyword>
<evidence type="ECO:0000259" key="4">
    <source>
        <dbReference type="Pfam" id="PF23392"/>
    </source>
</evidence>
<comment type="caution">
    <text evidence="5">The sequence shown here is derived from an EMBL/GenBank/DDBJ whole genome shotgun (WGS) entry which is preliminary data.</text>
</comment>
<name>A0ABR3VRK4_HUMIN</name>
<feature type="domain" description="DUF7099" evidence="2">
    <location>
        <begin position="483"/>
        <end position="848"/>
    </location>
</feature>
<dbReference type="Proteomes" id="UP001583172">
    <property type="component" value="Unassembled WGS sequence"/>
</dbReference>
<organism evidence="5 6">
    <name type="scientific">Humicola insolens</name>
    <name type="common">Soft-rot fungus</name>
    <dbReference type="NCBI Taxonomy" id="85995"/>
    <lineage>
        <taxon>Eukaryota</taxon>
        <taxon>Fungi</taxon>
        <taxon>Dikarya</taxon>
        <taxon>Ascomycota</taxon>
        <taxon>Pezizomycotina</taxon>
        <taxon>Sordariomycetes</taxon>
        <taxon>Sordariomycetidae</taxon>
        <taxon>Sordariales</taxon>
        <taxon>Chaetomiaceae</taxon>
        <taxon>Mycothermus</taxon>
    </lineage>
</organism>
<feature type="region of interest" description="Disordered" evidence="1">
    <location>
        <begin position="864"/>
        <end position="894"/>
    </location>
</feature>
<dbReference type="InterPro" id="IPR036322">
    <property type="entry name" value="WD40_repeat_dom_sf"/>
</dbReference>
<evidence type="ECO:0000256" key="1">
    <source>
        <dbReference type="SAM" id="MobiDB-lite"/>
    </source>
</evidence>
<evidence type="ECO:0000259" key="2">
    <source>
        <dbReference type="Pfam" id="PF23388"/>
    </source>
</evidence>
<accession>A0ABR3VRK4</accession>
<protein>
    <submittedName>
        <fullName evidence="5">Uncharacterized protein</fullName>
    </submittedName>
</protein>
<evidence type="ECO:0000313" key="6">
    <source>
        <dbReference type="Proteomes" id="UP001583172"/>
    </source>
</evidence>